<evidence type="ECO:0000313" key="8">
    <source>
        <dbReference type="Proteomes" id="UP000229757"/>
    </source>
</evidence>
<sequence>MNSSYTNSNTNNNKEYLMTKLSAISAAVLFSMTGGYAMHALAGDVVIESWRTDDKDLWEDVLIPTFNSQYPDINVSFAPTNPPDYNATMDSRFKGGTAGDLVTCRPFEVSLSWFNRGFLAPLNGQAGLENFPAFAKNAWTKGSTPYCMPIASVMHGFFYNKDAFKSLNLSVPKTEAEFIKVLAALAADGEYTPLALGTNDQWESYEVVYAGMGPNYWQGEAGRKGLIDGSKKFTDAEFVDAWSYLAKWKPYMGKGYQAQTYSDSQTLFSLGRSAIYPGGSWEIAGFNKAIEGEFEYGAFYPPVKKSGDTCYISDHVDIGMGINKNAKNPKDAAIFLEWIGSAEFADLYTNKVTGFFSLSNHSVNINDPVAAEVMAWRSDCESTVRVHSEIKADGILSALYSASAEVLNGTTTPKEAGAEVQAVMGAN</sequence>
<evidence type="ECO:0000256" key="4">
    <source>
        <dbReference type="ARBA" id="ARBA00022729"/>
    </source>
</evidence>
<gene>
    <name evidence="7" type="ORF">REIFOR_02485</name>
</gene>
<comment type="function">
    <text evidence="5">Part of a binding-protein-dependent transport system for a sugar.</text>
</comment>
<comment type="similarity">
    <text evidence="2">Belongs to the bacterial solute-binding protein 1 family.</text>
</comment>
<dbReference type="Pfam" id="PF01547">
    <property type="entry name" value="SBP_bac_1"/>
    <property type="match status" value="1"/>
</dbReference>
<dbReference type="PANTHER" id="PTHR43649">
    <property type="entry name" value="ARABINOSE-BINDING PROTEIN-RELATED"/>
    <property type="match status" value="1"/>
</dbReference>
<dbReference type="Proteomes" id="UP000229757">
    <property type="component" value="Chromosome"/>
</dbReference>
<evidence type="ECO:0000256" key="3">
    <source>
        <dbReference type="ARBA" id="ARBA00022448"/>
    </source>
</evidence>
<dbReference type="KEGG" id="rfo:REIFOR_02485"/>
<reference evidence="7 8" key="1">
    <citation type="journal article" date="2017" name="Environ. Microbiol.">
        <title>Genomic and physiological analyses of 'Reinekea forsetii' reveal a versatile opportunistic lifestyle during spring algae blooms.</title>
        <authorList>
            <person name="Avci B."/>
            <person name="Hahnke R.L."/>
            <person name="Chafee M."/>
            <person name="Fischer T."/>
            <person name="Gruber-Vodicka H."/>
            <person name="Tegetmeyer H.E."/>
            <person name="Harder J."/>
            <person name="Fuchs B.M."/>
            <person name="Amann R.I."/>
            <person name="Teeling H."/>
        </authorList>
    </citation>
    <scope>NUCLEOTIDE SEQUENCE [LARGE SCALE GENOMIC DNA]</scope>
    <source>
        <strain evidence="7 8">Hel1_31_D35</strain>
    </source>
</reference>
<protein>
    <recommendedName>
        <fullName evidence="6">Probable sugar-binding periplasmic protein</fullName>
    </recommendedName>
</protein>
<dbReference type="Gene3D" id="3.40.190.10">
    <property type="entry name" value="Periplasmic binding protein-like II"/>
    <property type="match status" value="2"/>
</dbReference>
<keyword evidence="3" id="KW-0813">Transport</keyword>
<dbReference type="PANTHER" id="PTHR43649:SF28">
    <property type="entry name" value="BINDING PROTEIN COMPONENT OF ABC SUGAR TRANSPORTER-RELATED"/>
    <property type="match status" value="1"/>
</dbReference>
<dbReference type="GO" id="GO:0042597">
    <property type="term" value="C:periplasmic space"/>
    <property type="evidence" value="ECO:0007669"/>
    <property type="project" value="UniProtKB-SubCell"/>
</dbReference>
<organism evidence="7 8">
    <name type="scientific">Reinekea forsetii</name>
    <dbReference type="NCBI Taxonomy" id="1336806"/>
    <lineage>
        <taxon>Bacteria</taxon>
        <taxon>Pseudomonadati</taxon>
        <taxon>Pseudomonadota</taxon>
        <taxon>Gammaproteobacteria</taxon>
        <taxon>Oceanospirillales</taxon>
        <taxon>Saccharospirillaceae</taxon>
        <taxon>Reinekea</taxon>
    </lineage>
</organism>
<evidence type="ECO:0000256" key="5">
    <source>
        <dbReference type="ARBA" id="ARBA00049629"/>
    </source>
</evidence>
<keyword evidence="4" id="KW-0732">Signal</keyword>
<dbReference type="AlphaFoldDB" id="A0A2K8KSA2"/>
<evidence type="ECO:0000256" key="6">
    <source>
        <dbReference type="ARBA" id="ARBA00049753"/>
    </source>
</evidence>
<name>A0A2K8KSA2_9GAMM</name>
<comment type="subcellular location">
    <subcellularLocation>
        <location evidence="1">Periplasm</location>
    </subcellularLocation>
</comment>
<proteinExistence type="inferred from homology"/>
<evidence type="ECO:0000256" key="1">
    <source>
        <dbReference type="ARBA" id="ARBA00004418"/>
    </source>
</evidence>
<keyword evidence="8" id="KW-1185">Reference proteome</keyword>
<evidence type="ECO:0000313" key="7">
    <source>
        <dbReference type="EMBL" id="ATX77610.1"/>
    </source>
</evidence>
<evidence type="ECO:0000256" key="2">
    <source>
        <dbReference type="ARBA" id="ARBA00008520"/>
    </source>
</evidence>
<dbReference type="InterPro" id="IPR006059">
    <property type="entry name" value="SBP"/>
</dbReference>
<dbReference type="SUPFAM" id="SSF53850">
    <property type="entry name" value="Periplasmic binding protein-like II"/>
    <property type="match status" value="1"/>
</dbReference>
<dbReference type="EMBL" id="CP011797">
    <property type="protein sequence ID" value="ATX77610.1"/>
    <property type="molecule type" value="Genomic_DNA"/>
</dbReference>
<dbReference type="InterPro" id="IPR050490">
    <property type="entry name" value="Bact_solute-bd_prot1"/>
</dbReference>
<accession>A0A2K8KSA2</accession>